<dbReference type="Proteomes" id="UP000276770">
    <property type="component" value="Unassembled WGS sequence"/>
</dbReference>
<evidence type="ECO:0000313" key="2">
    <source>
        <dbReference type="EMBL" id="RLQ95069.1"/>
    </source>
</evidence>
<organism evidence="2 3">
    <name type="scientific">Falsibacillus albus</name>
    <dbReference type="NCBI Taxonomy" id="2478915"/>
    <lineage>
        <taxon>Bacteria</taxon>
        <taxon>Bacillati</taxon>
        <taxon>Bacillota</taxon>
        <taxon>Bacilli</taxon>
        <taxon>Bacillales</taxon>
        <taxon>Bacillaceae</taxon>
        <taxon>Falsibacillus</taxon>
    </lineage>
</organism>
<evidence type="ECO:0000313" key="3">
    <source>
        <dbReference type="Proteomes" id="UP000276770"/>
    </source>
</evidence>
<name>A0A3L7JY75_9BACI</name>
<gene>
    <name evidence="2" type="ORF">D9X91_11240</name>
</gene>
<feature type="transmembrane region" description="Helical" evidence="1">
    <location>
        <begin position="42"/>
        <end position="59"/>
    </location>
</feature>
<protein>
    <recommendedName>
        <fullName evidence="4">DUF418 domain-containing protein</fullName>
    </recommendedName>
</protein>
<dbReference type="EMBL" id="RCVZ01000007">
    <property type="protein sequence ID" value="RLQ95069.1"/>
    <property type="molecule type" value="Genomic_DNA"/>
</dbReference>
<dbReference type="RefSeq" id="WP_121680725.1">
    <property type="nucleotide sequence ID" value="NZ_RCVZ01000007.1"/>
</dbReference>
<keyword evidence="1" id="KW-0472">Membrane</keyword>
<reference evidence="2 3" key="1">
    <citation type="submission" date="2018-10" db="EMBL/GenBank/DDBJ databases">
        <title>Falsibacillus sp. genome draft.</title>
        <authorList>
            <person name="Shi S."/>
        </authorList>
    </citation>
    <scope>NUCLEOTIDE SEQUENCE [LARGE SCALE GENOMIC DNA]</scope>
    <source>
        <strain evidence="2 3">GY 10110</strain>
    </source>
</reference>
<evidence type="ECO:0008006" key="4">
    <source>
        <dbReference type="Google" id="ProtNLM"/>
    </source>
</evidence>
<evidence type="ECO:0000256" key="1">
    <source>
        <dbReference type="SAM" id="Phobius"/>
    </source>
</evidence>
<dbReference type="OrthoDB" id="2971634at2"/>
<feature type="transmembrane region" description="Helical" evidence="1">
    <location>
        <begin position="79"/>
        <end position="98"/>
    </location>
</feature>
<keyword evidence="1" id="KW-0812">Transmembrane</keyword>
<accession>A0A3L7JY75</accession>
<feature type="transmembrane region" description="Helical" evidence="1">
    <location>
        <begin position="5"/>
        <end position="22"/>
    </location>
</feature>
<dbReference type="AlphaFoldDB" id="A0A3L7JY75"/>
<comment type="caution">
    <text evidence="2">The sequence shown here is derived from an EMBL/GenBank/DDBJ whole genome shotgun (WGS) entry which is preliminary data.</text>
</comment>
<keyword evidence="3" id="KW-1185">Reference proteome</keyword>
<keyword evidence="1" id="KW-1133">Transmembrane helix</keyword>
<proteinExistence type="predicted"/>
<sequence length="124" mass="14176">MFFHLFKLLIGIVCGYLFITWLPPIDPFNLSGFIVQLVLDPIRFFAASTAFFVGFINNAKLFQQNALMLLGTKTKKQQLAGIALFCAHIGTYFFFIHYGAWEGMIFFSFSIVYGMISIDFMETI</sequence>